<dbReference type="EMBL" id="CATOUU010000848">
    <property type="protein sequence ID" value="CAI9954380.1"/>
    <property type="molecule type" value="Genomic_DNA"/>
</dbReference>
<keyword evidence="7" id="KW-1185">Reference proteome</keyword>
<reference evidence="4 7" key="2">
    <citation type="submission" date="2024-07" db="EMBL/GenBank/DDBJ databases">
        <authorList>
            <person name="Akdeniz Z."/>
        </authorList>
    </citation>
    <scope>NUCLEOTIDE SEQUENCE [LARGE SCALE GENOMIC DNA]</scope>
</reference>
<dbReference type="EMBL" id="CAXDID020000178">
    <property type="protein sequence ID" value="CAL6049263.1"/>
    <property type="molecule type" value="Genomic_DNA"/>
</dbReference>
<reference evidence="3" key="1">
    <citation type="submission" date="2023-06" db="EMBL/GenBank/DDBJ databases">
        <authorList>
            <person name="Kurt Z."/>
        </authorList>
    </citation>
    <scope>NUCLEOTIDE SEQUENCE</scope>
</reference>
<evidence type="ECO:0000313" key="4">
    <source>
        <dbReference type="EMBL" id="CAL6049263.1"/>
    </source>
</evidence>
<proteinExistence type="predicted"/>
<dbReference type="Proteomes" id="UP001642409">
    <property type="component" value="Unassembled WGS sequence"/>
</dbReference>
<sequence>MSIKNKWPALEYDFRQEAISRRSLEQPVIKDIIKVCDHYDEMLEIYEVCKERDYENYDLVKQAIEDVRNQVAALFEMEKKFRERAKYLEKVNEEFVILKAGDLETDPIRTPNRMHDELIKAEGEHAMLLDAVESYKRQVRMLEASLDPKVDKKQFL</sequence>
<evidence type="ECO:0000313" key="5">
    <source>
        <dbReference type="EMBL" id="CAL6055498.1"/>
    </source>
</evidence>
<accession>A0AA86QHQ5</accession>
<evidence type="ECO:0000313" key="7">
    <source>
        <dbReference type="Proteomes" id="UP001642409"/>
    </source>
</evidence>
<evidence type="ECO:0000313" key="1">
    <source>
        <dbReference type="EMBL" id="CAI9949746.1"/>
    </source>
</evidence>
<dbReference type="EMBL" id="CAXDID020000387">
    <property type="protein sequence ID" value="CAL6085666.1"/>
    <property type="molecule type" value="Genomic_DNA"/>
</dbReference>
<organism evidence="3">
    <name type="scientific">Hexamita inflata</name>
    <dbReference type="NCBI Taxonomy" id="28002"/>
    <lineage>
        <taxon>Eukaryota</taxon>
        <taxon>Metamonada</taxon>
        <taxon>Diplomonadida</taxon>
        <taxon>Hexamitidae</taxon>
        <taxon>Hexamitinae</taxon>
        <taxon>Hexamita</taxon>
    </lineage>
</organism>
<dbReference type="EMBL" id="CATOUU010000803">
    <property type="protein sequence ID" value="CAI9949746.1"/>
    <property type="molecule type" value="Genomic_DNA"/>
</dbReference>
<evidence type="ECO:0000313" key="2">
    <source>
        <dbReference type="EMBL" id="CAI9954380.1"/>
    </source>
</evidence>
<dbReference type="EMBL" id="CAXDID020000206">
    <property type="protein sequence ID" value="CAL6055498.1"/>
    <property type="molecule type" value="Genomic_DNA"/>
</dbReference>
<dbReference type="EMBL" id="CATOUU010000851">
    <property type="protein sequence ID" value="CAI9954843.1"/>
    <property type="molecule type" value="Genomic_DNA"/>
</dbReference>
<protein>
    <submittedName>
        <fullName evidence="3">Uncharacterized protein</fullName>
    </submittedName>
</protein>
<gene>
    <name evidence="1" type="ORF">HINF_LOCUS37391</name>
    <name evidence="2" type="ORF">HINF_LOCUS42025</name>
    <name evidence="3" type="ORF">HINF_LOCUS42488</name>
    <name evidence="4" type="ORF">HINF_LOCUS43117</name>
    <name evidence="5" type="ORF">HINF_LOCUS46574</name>
    <name evidence="6" type="ORF">HINF_LOCUS62793</name>
</gene>
<comment type="caution">
    <text evidence="3">The sequence shown here is derived from an EMBL/GenBank/DDBJ whole genome shotgun (WGS) entry which is preliminary data.</text>
</comment>
<name>A0AA86QHQ5_9EUKA</name>
<evidence type="ECO:0000313" key="6">
    <source>
        <dbReference type="EMBL" id="CAL6085666.1"/>
    </source>
</evidence>
<evidence type="ECO:0000313" key="3">
    <source>
        <dbReference type="EMBL" id="CAI9954843.1"/>
    </source>
</evidence>
<dbReference type="AlphaFoldDB" id="A0AA86QHQ5"/>